<dbReference type="GO" id="GO:0000139">
    <property type="term" value="C:Golgi membrane"/>
    <property type="evidence" value="ECO:0007669"/>
    <property type="project" value="UniProtKB-SubCell"/>
</dbReference>
<reference evidence="12" key="2">
    <citation type="journal article" date="2016" name="Sci. Rep.">
        <title>Dictyocaulus viviparus genome, variome and transcriptome elucidate lungworm biology and support future intervention.</title>
        <authorList>
            <person name="McNulty S.N."/>
            <person name="Strube C."/>
            <person name="Rosa B.A."/>
            <person name="Martin J.C."/>
            <person name="Tyagi R."/>
            <person name="Choi Y.J."/>
            <person name="Wang Q."/>
            <person name="Hallsworth Pepin K."/>
            <person name="Zhang X."/>
            <person name="Ozersky P."/>
            <person name="Wilson R.K."/>
            <person name="Sternberg P.W."/>
            <person name="Gasser R.B."/>
            <person name="Mitreva M."/>
        </authorList>
    </citation>
    <scope>NUCLEOTIDE SEQUENCE [LARGE SCALE GENOMIC DNA]</scope>
    <source>
        <strain evidence="12">HannoverDv2000</strain>
    </source>
</reference>
<dbReference type="STRING" id="29172.A0A0D8XG40"/>
<organism evidence="11 12">
    <name type="scientific">Dictyocaulus viviparus</name>
    <name type="common">Bovine lungworm</name>
    <dbReference type="NCBI Taxonomy" id="29172"/>
    <lineage>
        <taxon>Eukaryota</taxon>
        <taxon>Metazoa</taxon>
        <taxon>Ecdysozoa</taxon>
        <taxon>Nematoda</taxon>
        <taxon>Chromadorea</taxon>
        <taxon>Rhabditida</taxon>
        <taxon>Rhabditina</taxon>
        <taxon>Rhabditomorpha</taxon>
        <taxon>Strongyloidea</taxon>
        <taxon>Metastrongylidae</taxon>
        <taxon>Dictyocaulus</taxon>
    </lineage>
</organism>
<dbReference type="PANTHER" id="PTHR11214:SF391">
    <property type="entry name" value="BETA-1,3-GALACTOSYLTRANSFERASE BRE-2-RELATED"/>
    <property type="match status" value="1"/>
</dbReference>
<dbReference type="GO" id="GO:0006493">
    <property type="term" value="P:protein O-linked glycosylation"/>
    <property type="evidence" value="ECO:0007669"/>
    <property type="project" value="TreeGrafter"/>
</dbReference>
<evidence type="ECO:0000313" key="12">
    <source>
        <dbReference type="Proteomes" id="UP000053766"/>
    </source>
</evidence>
<evidence type="ECO:0000256" key="2">
    <source>
        <dbReference type="ARBA" id="ARBA00008661"/>
    </source>
</evidence>
<keyword evidence="7" id="KW-1133">Transmembrane helix</keyword>
<keyword evidence="8 10" id="KW-0333">Golgi apparatus</keyword>
<keyword evidence="5" id="KW-0812">Transmembrane</keyword>
<sequence>MSETLSIRRRLKHSRRVRTSSVRVILQNLLALCRAVATYLTTRVIFLPAAISKQPNQTLYDDILNSNVNTLNLSSPTINERSYVIVLVCSKPNDFEIRQTIRRTWASPIHSKAVRKKIVTVIFLIGTGHDNFIAEDEQFGDILRVDVLDSYTNIVYKLLAAYRWIELNYPGKFILKIDSDVVVILDRILNRISSGKAKTIQCYVNQSRKPMRSTASKWYIPPSIYSGHYLPNYCSGPTYLITPATLSAILQASHYAKVIEVEDVFFTGLLARKANIKLQQERGIWHLWKPSQPCVNGLGTVISYPIHSTSAIKLQRAWHHLSNLRCRWFLERIVFSLIFDD</sequence>
<evidence type="ECO:0000313" key="11">
    <source>
        <dbReference type="EMBL" id="KJH43573.1"/>
    </source>
</evidence>
<evidence type="ECO:0000256" key="10">
    <source>
        <dbReference type="RuleBase" id="RU363063"/>
    </source>
</evidence>
<reference evidence="11 12" key="1">
    <citation type="submission" date="2013-11" db="EMBL/GenBank/DDBJ databases">
        <title>Draft genome of the bovine lungworm Dictyocaulus viviparus.</title>
        <authorList>
            <person name="Mitreva M."/>
        </authorList>
    </citation>
    <scope>NUCLEOTIDE SEQUENCE [LARGE SCALE GENOMIC DNA]</scope>
    <source>
        <strain evidence="11 12">HannoverDv2000</strain>
    </source>
</reference>
<dbReference type="OrthoDB" id="5512589at2759"/>
<dbReference type="InterPro" id="IPR002659">
    <property type="entry name" value="Glyco_trans_31"/>
</dbReference>
<comment type="similarity">
    <text evidence="2 10">Belongs to the glycosyltransferase 31 family.</text>
</comment>
<dbReference type="Gene3D" id="3.90.550.50">
    <property type="match status" value="1"/>
</dbReference>
<keyword evidence="3 10" id="KW-0328">Glycosyltransferase</keyword>
<gene>
    <name evidence="11" type="ORF">DICVIV_10405</name>
</gene>
<dbReference type="Proteomes" id="UP000053766">
    <property type="component" value="Unassembled WGS sequence"/>
</dbReference>
<evidence type="ECO:0000256" key="6">
    <source>
        <dbReference type="ARBA" id="ARBA00022968"/>
    </source>
</evidence>
<dbReference type="AlphaFoldDB" id="A0A0D8XG40"/>
<evidence type="ECO:0000256" key="9">
    <source>
        <dbReference type="ARBA" id="ARBA00023136"/>
    </source>
</evidence>
<accession>A0A0D8XG40</accession>
<evidence type="ECO:0000256" key="8">
    <source>
        <dbReference type="ARBA" id="ARBA00023034"/>
    </source>
</evidence>
<comment type="subcellular location">
    <subcellularLocation>
        <location evidence="1 10">Golgi apparatus membrane</location>
        <topology evidence="1 10">Single-pass type II membrane protein</topology>
    </subcellularLocation>
</comment>
<dbReference type="EC" id="2.4.1.-" evidence="10"/>
<keyword evidence="9" id="KW-0472">Membrane</keyword>
<dbReference type="GO" id="GO:0016758">
    <property type="term" value="F:hexosyltransferase activity"/>
    <property type="evidence" value="ECO:0007669"/>
    <property type="project" value="InterPro"/>
</dbReference>
<proteinExistence type="inferred from homology"/>
<evidence type="ECO:0000256" key="5">
    <source>
        <dbReference type="ARBA" id="ARBA00022692"/>
    </source>
</evidence>
<dbReference type="PANTHER" id="PTHR11214">
    <property type="entry name" value="BETA-1,3-N-ACETYLGLUCOSAMINYLTRANSFERASE"/>
    <property type="match status" value="1"/>
</dbReference>
<evidence type="ECO:0000256" key="7">
    <source>
        <dbReference type="ARBA" id="ARBA00022989"/>
    </source>
</evidence>
<keyword evidence="12" id="KW-1185">Reference proteome</keyword>
<dbReference type="Pfam" id="PF01762">
    <property type="entry name" value="Galactosyl_T"/>
    <property type="match status" value="1"/>
</dbReference>
<evidence type="ECO:0000256" key="3">
    <source>
        <dbReference type="ARBA" id="ARBA00022676"/>
    </source>
</evidence>
<protein>
    <recommendedName>
        <fullName evidence="10">Hexosyltransferase</fullName>
        <ecNumber evidence="10">2.4.1.-</ecNumber>
    </recommendedName>
</protein>
<evidence type="ECO:0000256" key="4">
    <source>
        <dbReference type="ARBA" id="ARBA00022679"/>
    </source>
</evidence>
<evidence type="ECO:0000256" key="1">
    <source>
        <dbReference type="ARBA" id="ARBA00004323"/>
    </source>
</evidence>
<dbReference type="EMBL" id="KN716546">
    <property type="protein sequence ID" value="KJH43573.1"/>
    <property type="molecule type" value="Genomic_DNA"/>
</dbReference>
<name>A0A0D8XG40_DICVI</name>
<keyword evidence="4 11" id="KW-0808">Transferase</keyword>
<keyword evidence="6" id="KW-0735">Signal-anchor</keyword>